<dbReference type="PANTHER" id="PTHR34403:SF16">
    <property type="entry name" value="GLYCINE, ALANINE AND ASPARAGINE-RICH PROTEIN-LIKE"/>
    <property type="match status" value="1"/>
</dbReference>
<dbReference type="OrthoDB" id="10513137at2759"/>
<feature type="region of interest" description="Disordered" evidence="1">
    <location>
        <begin position="508"/>
        <end position="534"/>
    </location>
</feature>
<dbReference type="InParanoid" id="A0A0Q9WZT5"/>
<gene>
    <name evidence="2" type="primary">Dmoj\GI27056</name>
    <name evidence="2" type="ORF">Dmoj_GI27056</name>
</gene>
<feature type="region of interest" description="Disordered" evidence="1">
    <location>
        <begin position="328"/>
        <end position="363"/>
    </location>
</feature>
<feature type="compositionally biased region" description="Acidic residues" evidence="1">
    <location>
        <begin position="406"/>
        <end position="415"/>
    </location>
</feature>
<organism evidence="2 3">
    <name type="scientific">Drosophila mojavensis</name>
    <name type="common">Fruit fly</name>
    <dbReference type="NCBI Taxonomy" id="7230"/>
    <lineage>
        <taxon>Eukaryota</taxon>
        <taxon>Metazoa</taxon>
        <taxon>Ecdysozoa</taxon>
        <taxon>Arthropoda</taxon>
        <taxon>Hexapoda</taxon>
        <taxon>Insecta</taxon>
        <taxon>Pterygota</taxon>
        <taxon>Neoptera</taxon>
        <taxon>Endopterygota</taxon>
        <taxon>Diptera</taxon>
        <taxon>Brachycera</taxon>
        <taxon>Muscomorpha</taxon>
        <taxon>Ephydroidea</taxon>
        <taxon>Drosophilidae</taxon>
        <taxon>Drosophila</taxon>
    </lineage>
</organism>
<feature type="region of interest" description="Disordered" evidence="1">
    <location>
        <begin position="78"/>
        <end position="135"/>
    </location>
</feature>
<feature type="compositionally biased region" description="Polar residues" evidence="1">
    <location>
        <begin position="78"/>
        <end position="99"/>
    </location>
</feature>
<feature type="compositionally biased region" description="Basic and acidic residues" evidence="1">
    <location>
        <begin position="187"/>
        <end position="205"/>
    </location>
</feature>
<feature type="region of interest" description="Disordered" evidence="1">
    <location>
        <begin position="405"/>
        <end position="426"/>
    </location>
</feature>
<proteinExistence type="predicted"/>
<feature type="compositionally biased region" description="Basic and acidic residues" evidence="1">
    <location>
        <begin position="279"/>
        <end position="310"/>
    </location>
</feature>
<evidence type="ECO:0000313" key="2">
    <source>
        <dbReference type="EMBL" id="KRG01408.1"/>
    </source>
</evidence>
<dbReference type="PANTHER" id="PTHR34403">
    <property type="entry name" value="TOL-PAL SYSTEM PROTEIN TOLA"/>
    <property type="match status" value="1"/>
</dbReference>
<dbReference type="Proteomes" id="UP000009192">
    <property type="component" value="Unassembled WGS sequence"/>
</dbReference>
<name>A0A0Q9WZT5_DROMO</name>
<dbReference type="KEGG" id="dmo:Dmoj_GI27056"/>
<accession>A0A0Q9WZT5</accession>
<protein>
    <submittedName>
        <fullName evidence="2">Uncharacterized protein</fullName>
    </submittedName>
</protein>
<keyword evidence="3" id="KW-1185">Reference proteome</keyword>
<feature type="compositionally biased region" description="Polar residues" evidence="1">
    <location>
        <begin position="267"/>
        <end position="278"/>
    </location>
</feature>
<dbReference type="EMBL" id="CH933806">
    <property type="protein sequence ID" value="KRG01408.1"/>
    <property type="molecule type" value="Genomic_DNA"/>
</dbReference>
<feature type="compositionally biased region" description="Basic and acidic residues" evidence="1">
    <location>
        <begin position="416"/>
        <end position="426"/>
    </location>
</feature>
<evidence type="ECO:0000256" key="1">
    <source>
        <dbReference type="SAM" id="MobiDB-lite"/>
    </source>
</evidence>
<dbReference type="InterPro" id="IPR050972">
    <property type="entry name" value="SDr-like"/>
</dbReference>
<feature type="region of interest" description="Disordered" evidence="1">
    <location>
        <begin position="248"/>
        <end position="315"/>
    </location>
</feature>
<feature type="compositionally biased region" description="Basic and acidic residues" evidence="1">
    <location>
        <begin position="328"/>
        <end position="340"/>
    </location>
</feature>
<feature type="non-terminal residue" evidence="2">
    <location>
        <position position="534"/>
    </location>
</feature>
<feature type="compositionally biased region" description="Basic and acidic residues" evidence="1">
    <location>
        <begin position="219"/>
        <end position="234"/>
    </location>
</feature>
<feature type="compositionally biased region" description="Low complexity" evidence="1">
    <location>
        <begin position="116"/>
        <end position="127"/>
    </location>
</feature>
<dbReference type="AlphaFoldDB" id="A0A0Q9WZT5"/>
<feature type="region of interest" description="Disordered" evidence="1">
    <location>
        <begin position="148"/>
        <end position="234"/>
    </location>
</feature>
<sequence>MSNLLYWRLSRPLYTYLSVRFVCYRPLAPMIRYFHEDKTEEFKKRLRQRMKKNAELKDDAAKARQKAATPATIAESASLSKLNETKPSTSININENSPNLYGVECPIQPNADPDCSAVSSSSISNPSQDKDIESSVETFEIRAKAFVESAKHKEKESERPADEQASKNSPIKKPKFSPSTSTPIDLKSADSPKKDSHDPMKEKSKSFPLFRPETENESSDLKISAKAEKTLESQKDFKSYGLNESIKIEPFNSSQSVSHDSVEQKGESSNLSNLSRTQVNKETDITSTKAEKTLESLKDFRSEGGKDSFKMKSQVPWEGMFDHHTDRYISKTKLRKESNEKTVSSKGERSKHMSMDGPKGQSKIEENRIEQLSQAEAEAEARAEVKAKLITQTKAEAKVEAKAEAEVEAEAETDEEMKVEPKAEAKAKAEAEAEAKLKAKEEAKAKAEAKAIADAEARAKAKAIADAEARAKAKAKAEARAIANAEAIAKAKAKAEARAIADAEARAKAEAKAKAEEKAKAEAKIKAEAKAKAE</sequence>
<evidence type="ECO:0000313" key="3">
    <source>
        <dbReference type="Proteomes" id="UP000009192"/>
    </source>
</evidence>
<feature type="compositionally biased region" description="Basic and acidic residues" evidence="1">
    <location>
        <begin position="148"/>
        <end position="165"/>
    </location>
</feature>
<reference evidence="2 3" key="1">
    <citation type="journal article" date="2007" name="Nature">
        <title>Evolution of genes and genomes on the Drosophila phylogeny.</title>
        <authorList>
            <consortium name="Drosophila 12 Genomes Consortium"/>
            <person name="Clark A.G."/>
            <person name="Eisen M.B."/>
            <person name="Smith D.R."/>
            <person name="Bergman C.M."/>
            <person name="Oliver B."/>
            <person name="Markow T.A."/>
            <person name="Kaufman T.C."/>
            <person name="Kellis M."/>
            <person name="Gelbart W."/>
            <person name="Iyer V.N."/>
            <person name="Pollard D.A."/>
            <person name="Sackton T.B."/>
            <person name="Larracuente A.M."/>
            <person name="Singh N.D."/>
            <person name="Abad J.P."/>
            <person name="Abt D.N."/>
            <person name="Adryan B."/>
            <person name="Aguade M."/>
            <person name="Akashi H."/>
            <person name="Anderson W.W."/>
            <person name="Aquadro C.F."/>
            <person name="Ardell D.H."/>
            <person name="Arguello R."/>
            <person name="Artieri C.G."/>
            <person name="Barbash D.A."/>
            <person name="Barker D."/>
            <person name="Barsanti P."/>
            <person name="Batterham P."/>
            <person name="Batzoglou S."/>
            <person name="Begun D."/>
            <person name="Bhutkar A."/>
            <person name="Blanco E."/>
            <person name="Bosak S.A."/>
            <person name="Bradley R.K."/>
            <person name="Brand A.D."/>
            <person name="Brent M.R."/>
            <person name="Brooks A.N."/>
            <person name="Brown R.H."/>
            <person name="Butlin R.K."/>
            <person name="Caggese C."/>
            <person name="Calvi B.R."/>
            <person name="Bernardo de Carvalho A."/>
            <person name="Caspi A."/>
            <person name="Castrezana S."/>
            <person name="Celniker S.E."/>
            <person name="Chang J.L."/>
            <person name="Chapple C."/>
            <person name="Chatterji S."/>
            <person name="Chinwalla A."/>
            <person name="Civetta A."/>
            <person name="Clifton S.W."/>
            <person name="Comeron J.M."/>
            <person name="Costello J.C."/>
            <person name="Coyne J.A."/>
            <person name="Daub J."/>
            <person name="David R.G."/>
            <person name="Delcher A.L."/>
            <person name="Delehaunty K."/>
            <person name="Do C.B."/>
            <person name="Ebling H."/>
            <person name="Edwards K."/>
            <person name="Eickbush T."/>
            <person name="Evans J.D."/>
            <person name="Filipski A."/>
            <person name="Findeiss S."/>
            <person name="Freyhult E."/>
            <person name="Fulton L."/>
            <person name="Fulton R."/>
            <person name="Garcia A.C."/>
            <person name="Gardiner A."/>
            <person name="Garfield D.A."/>
            <person name="Garvin B.E."/>
            <person name="Gibson G."/>
            <person name="Gilbert D."/>
            <person name="Gnerre S."/>
            <person name="Godfrey J."/>
            <person name="Good R."/>
            <person name="Gotea V."/>
            <person name="Gravely B."/>
            <person name="Greenberg A.J."/>
            <person name="Griffiths-Jones S."/>
            <person name="Gross S."/>
            <person name="Guigo R."/>
            <person name="Gustafson E.A."/>
            <person name="Haerty W."/>
            <person name="Hahn M.W."/>
            <person name="Halligan D.L."/>
            <person name="Halpern A.L."/>
            <person name="Halter G.M."/>
            <person name="Han M.V."/>
            <person name="Heger A."/>
            <person name="Hillier L."/>
            <person name="Hinrichs A.S."/>
            <person name="Holmes I."/>
            <person name="Hoskins R.A."/>
            <person name="Hubisz M.J."/>
            <person name="Hultmark D."/>
            <person name="Huntley M.A."/>
            <person name="Jaffe D.B."/>
            <person name="Jagadeeshan S."/>
            <person name="Jeck W.R."/>
            <person name="Johnson J."/>
            <person name="Jones C.D."/>
            <person name="Jordan W.C."/>
            <person name="Karpen G.H."/>
            <person name="Kataoka E."/>
            <person name="Keightley P.D."/>
            <person name="Kheradpour P."/>
            <person name="Kirkness E.F."/>
            <person name="Koerich L.B."/>
            <person name="Kristiansen K."/>
            <person name="Kudrna D."/>
            <person name="Kulathinal R.J."/>
            <person name="Kumar S."/>
            <person name="Kwok R."/>
            <person name="Lander E."/>
            <person name="Langley C.H."/>
            <person name="Lapoint R."/>
            <person name="Lazzaro B.P."/>
            <person name="Lee S.J."/>
            <person name="Levesque L."/>
            <person name="Li R."/>
            <person name="Lin C.F."/>
            <person name="Lin M.F."/>
            <person name="Lindblad-Toh K."/>
            <person name="Llopart A."/>
            <person name="Long M."/>
            <person name="Low L."/>
            <person name="Lozovsky E."/>
            <person name="Lu J."/>
            <person name="Luo M."/>
            <person name="Machado C.A."/>
            <person name="Makalowski W."/>
            <person name="Marzo M."/>
            <person name="Matsuda M."/>
            <person name="Matzkin L."/>
            <person name="McAllister B."/>
            <person name="McBride C.S."/>
            <person name="McKernan B."/>
            <person name="McKernan K."/>
            <person name="Mendez-Lago M."/>
            <person name="Minx P."/>
            <person name="Mollenhauer M.U."/>
            <person name="Montooth K."/>
            <person name="Mount S.M."/>
            <person name="Mu X."/>
            <person name="Myers E."/>
            <person name="Negre B."/>
            <person name="Newfeld S."/>
            <person name="Nielsen R."/>
            <person name="Noor M.A."/>
            <person name="O'Grady P."/>
            <person name="Pachter L."/>
            <person name="Papaceit M."/>
            <person name="Parisi M.J."/>
            <person name="Parisi M."/>
            <person name="Parts L."/>
            <person name="Pedersen J.S."/>
            <person name="Pesole G."/>
            <person name="Phillippy A.M."/>
            <person name="Ponting C.P."/>
            <person name="Pop M."/>
            <person name="Porcelli D."/>
            <person name="Powell J.R."/>
            <person name="Prohaska S."/>
            <person name="Pruitt K."/>
            <person name="Puig M."/>
            <person name="Quesneville H."/>
            <person name="Ram K.R."/>
            <person name="Rand D."/>
            <person name="Rasmussen M.D."/>
            <person name="Reed L.K."/>
            <person name="Reenan R."/>
            <person name="Reily A."/>
            <person name="Remington K.A."/>
            <person name="Rieger T.T."/>
            <person name="Ritchie M.G."/>
            <person name="Robin C."/>
            <person name="Rogers Y.H."/>
            <person name="Rohde C."/>
            <person name="Rozas J."/>
            <person name="Rubenfield M.J."/>
            <person name="Ruiz A."/>
            <person name="Russo S."/>
            <person name="Salzberg S.L."/>
            <person name="Sanchez-Gracia A."/>
            <person name="Saranga D.J."/>
            <person name="Sato H."/>
            <person name="Schaeffer S.W."/>
            <person name="Schatz M.C."/>
            <person name="Schlenke T."/>
            <person name="Schwartz R."/>
            <person name="Segarra C."/>
            <person name="Singh R.S."/>
            <person name="Sirot L."/>
            <person name="Sirota M."/>
            <person name="Sisneros N.B."/>
            <person name="Smith C.D."/>
            <person name="Smith T.F."/>
            <person name="Spieth J."/>
            <person name="Stage D.E."/>
            <person name="Stark A."/>
            <person name="Stephan W."/>
            <person name="Strausberg R.L."/>
            <person name="Strempel S."/>
            <person name="Sturgill D."/>
            <person name="Sutton G."/>
            <person name="Sutton G.G."/>
            <person name="Tao W."/>
            <person name="Teichmann S."/>
            <person name="Tobari Y.N."/>
            <person name="Tomimura Y."/>
            <person name="Tsolas J.M."/>
            <person name="Valente V.L."/>
            <person name="Venter E."/>
            <person name="Venter J.C."/>
            <person name="Vicario S."/>
            <person name="Vieira F.G."/>
            <person name="Vilella A.J."/>
            <person name="Villasante A."/>
            <person name="Walenz B."/>
            <person name="Wang J."/>
            <person name="Wasserman M."/>
            <person name="Watts T."/>
            <person name="Wilson D."/>
            <person name="Wilson R.K."/>
            <person name="Wing R.A."/>
            <person name="Wolfner M.F."/>
            <person name="Wong A."/>
            <person name="Wong G.K."/>
            <person name="Wu C.I."/>
            <person name="Wu G."/>
            <person name="Yamamoto D."/>
            <person name="Yang H.P."/>
            <person name="Yang S.P."/>
            <person name="Yorke J.A."/>
            <person name="Yoshida K."/>
            <person name="Zdobnov E."/>
            <person name="Zhang P."/>
            <person name="Zhang Y."/>
            <person name="Zimin A.V."/>
            <person name="Baldwin J."/>
            <person name="Abdouelleil A."/>
            <person name="Abdulkadir J."/>
            <person name="Abebe A."/>
            <person name="Abera B."/>
            <person name="Abreu J."/>
            <person name="Acer S.C."/>
            <person name="Aftuck L."/>
            <person name="Alexander A."/>
            <person name="An P."/>
            <person name="Anderson E."/>
            <person name="Anderson S."/>
            <person name="Arachi H."/>
            <person name="Azer M."/>
            <person name="Bachantsang P."/>
            <person name="Barry A."/>
            <person name="Bayul T."/>
            <person name="Berlin A."/>
            <person name="Bessette D."/>
            <person name="Bloom T."/>
            <person name="Blye J."/>
            <person name="Boguslavskiy L."/>
            <person name="Bonnet C."/>
            <person name="Boukhgalter B."/>
            <person name="Bourzgui I."/>
            <person name="Brown A."/>
            <person name="Cahill P."/>
            <person name="Channer S."/>
            <person name="Cheshatsang Y."/>
            <person name="Chuda L."/>
            <person name="Citroen M."/>
            <person name="Collymore A."/>
            <person name="Cooke P."/>
            <person name="Costello M."/>
            <person name="D'Aco K."/>
            <person name="Daza R."/>
            <person name="De Haan G."/>
            <person name="DeGray S."/>
            <person name="DeMaso C."/>
            <person name="Dhargay N."/>
            <person name="Dooley K."/>
            <person name="Dooley E."/>
            <person name="Doricent M."/>
            <person name="Dorje P."/>
            <person name="Dorjee K."/>
            <person name="Dupes A."/>
            <person name="Elong R."/>
            <person name="Falk J."/>
            <person name="Farina A."/>
            <person name="Faro S."/>
            <person name="Ferguson D."/>
            <person name="Fisher S."/>
            <person name="Foley C.D."/>
            <person name="Franke A."/>
            <person name="Friedrich D."/>
            <person name="Gadbois L."/>
            <person name="Gearin G."/>
            <person name="Gearin C.R."/>
            <person name="Giannoukos G."/>
            <person name="Goode T."/>
            <person name="Graham J."/>
            <person name="Grandbois E."/>
            <person name="Grewal S."/>
            <person name="Gyaltsen K."/>
            <person name="Hafez N."/>
            <person name="Hagos B."/>
            <person name="Hall J."/>
            <person name="Henson C."/>
            <person name="Hollinger A."/>
            <person name="Honan T."/>
            <person name="Huard M.D."/>
            <person name="Hughes L."/>
            <person name="Hurhula B."/>
            <person name="Husby M.E."/>
            <person name="Kamat A."/>
            <person name="Kanga B."/>
            <person name="Kashin S."/>
            <person name="Khazanovich D."/>
            <person name="Kisner P."/>
            <person name="Lance K."/>
            <person name="Lara M."/>
            <person name="Lee W."/>
            <person name="Lennon N."/>
            <person name="Letendre F."/>
            <person name="LeVine R."/>
            <person name="Lipovsky A."/>
            <person name="Liu X."/>
            <person name="Liu J."/>
            <person name="Liu S."/>
            <person name="Lokyitsang T."/>
            <person name="Lokyitsang Y."/>
            <person name="Lubonja R."/>
            <person name="Lui A."/>
            <person name="MacDonald P."/>
            <person name="Magnisalis V."/>
            <person name="Maru K."/>
            <person name="Matthews C."/>
            <person name="McCusker W."/>
            <person name="McDonough S."/>
            <person name="Mehta T."/>
            <person name="Meldrim J."/>
            <person name="Meneus L."/>
            <person name="Mihai O."/>
            <person name="Mihalev A."/>
            <person name="Mihova T."/>
            <person name="Mittelman R."/>
            <person name="Mlenga V."/>
            <person name="Montmayeur A."/>
            <person name="Mulrain L."/>
            <person name="Navidi A."/>
            <person name="Naylor J."/>
            <person name="Negash T."/>
            <person name="Nguyen T."/>
            <person name="Nguyen N."/>
            <person name="Nicol R."/>
            <person name="Norbu C."/>
            <person name="Norbu N."/>
            <person name="Novod N."/>
            <person name="O'Neill B."/>
            <person name="Osman S."/>
            <person name="Markiewicz E."/>
            <person name="Oyono O.L."/>
            <person name="Patti C."/>
            <person name="Phunkhang P."/>
            <person name="Pierre F."/>
            <person name="Priest M."/>
            <person name="Raghuraman S."/>
            <person name="Rege F."/>
            <person name="Reyes R."/>
            <person name="Rise C."/>
            <person name="Rogov P."/>
            <person name="Ross K."/>
            <person name="Ryan E."/>
            <person name="Settipalli S."/>
            <person name="Shea T."/>
            <person name="Sherpa N."/>
            <person name="Shi L."/>
            <person name="Shih D."/>
            <person name="Sparrow T."/>
            <person name="Spaulding J."/>
            <person name="Stalker J."/>
            <person name="Stange-Thomann N."/>
            <person name="Stavropoulos S."/>
            <person name="Stone C."/>
            <person name="Strader C."/>
            <person name="Tesfaye S."/>
            <person name="Thomson T."/>
            <person name="Thoulutsang Y."/>
            <person name="Thoulutsang D."/>
            <person name="Topham K."/>
            <person name="Topping I."/>
            <person name="Tsamla T."/>
            <person name="Vassiliev H."/>
            <person name="Vo A."/>
            <person name="Wangchuk T."/>
            <person name="Wangdi T."/>
            <person name="Weiand M."/>
            <person name="Wilkinson J."/>
            <person name="Wilson A."/>
            <person name="Yadav S."/>
            <person name="Young G."/>
            <person name="Yu Q."/>
            <person name="Zembek L."/>
            <person name="Zhong D."/>
            <person name="Zimmer A."/>
            <person name="Zwirko Z."/>
            <person name="Jaffe D.B."/>
            <person name="Alvarez P."/>
            <person name="Brockman W."/>
            <person name="Butler J."/>
            <person name="Chin C."/>
            <person name="Gnerre S."/>
            <person name="Grabherr M."/>
            <person name="Kleber M."/>
            <person name="Mauceli E."/>
            <person name="MacCallum I."/>
        </authorList>
    </citation>
    <scope>NUCLEOTIDE SEQUENCE [LARGE SCALE GENOMIC DNA]</scope>
    <source>
        <strain evidence="3">Tucson 15081-1352.22</strain>
    </source>
</reference>